<dbReference type="InterPro" id="IPR000690">
    <property type="entry name" value="Matrin/U1-C_Znf_C2H2"/>
</dbReference>
<evidence type="ECO:0000256" key="5">
    <source>
        <dbReference type="ARBA" id="ARBA00023242"/>
    </source>
</evidence>
<evidence type="ECO:0000256" key="2">
    <source>
        <dbReference type="ARBA" id="ARBA00022723"/>
    </source>
</evidence>
<evidence type="ECO:0000313" key="9">
    <source>
        <dbReference type="Proteomes" id="UP000324091"/>
    </source>
</evidence>
<comment type="caution">
    <text evidence="8">The sequence shown here is derived from an EMBL/GenBank/DDBJ whole genome shotgun (WGS) entry which is preliminary data.</text>
</comment>
<keyword evidence="9" id="KW-1185">Reference proteome</keyword>
<keyword evidence="6" id="KW-0812">Transmembrane</keyword>
<organism evidence="8 9">
    <name type="scientific">Takifugu flavidus</name>
    <name type="common">sansaifugu</name>
    <dbReference type="NCBI Taxonomy" id="433684"/>
    <lineage>
        <taxon>Eukaryota</taxon>
        <taxon>Metazoa</taxon>
        <taxon>Chordata</taxon>
        <taxon>Craniata</taxon>
        <taxon>Vertebrata</taxon>
        <taxon>Euteleostomi</taxon>
        <taxon>Actinopterygii</taxon>
        <taxon>Neopterygii</taxon>
        <taxon>Teleostei</taxon>
        <taxon>Neoteleostei</taxon>
        <taxon>Acanthomorphata</taxon>
        <taxon>Eupercaria</taxon>
        <taxon>Tetraodontiformes</taxon>
        <taxon>Tetradontoidea</taxon>
        <taxon>Tetraodontidae</taxon>
        <taxon>Takifugu</taxon>
    </lineage>
</organism>
<dbReference type="PANTHER" id="PTHR15491">
    <property type="match status" value="1"/>
</dbReference>
<evidence type="ECO:0000256" key="6">
    <source>
        <dbReference type="SAM" id="Phobius"/>
    </source>
</evidence>
<dbReference type="AlphaFoldDB" id="A0A5C6N803"/>
<dbReference type="InterPro" id="IPR036236">
    <property type="entry name" value="Znf_C2H2_sf"/>
</dbReference>
<gene>
    <name evidence="8" type="ORF">D4764_03G0006000</name>
</gene>
<dbReference type="InterPro" id="IPR026811">
    <property type="entry name" value="CIZ1"/>
</dbReference>
<keyword evidence="2" id="KW-0479">Metal-binding</keyword>
<dbReference type="GO" id="GO:0008270">
    <property type="term" value="F:zinc ion binding"/>
    <property type="evidence" value="ECO:0007669"/>
    <property type="project" value="UniProtKB-KW"/>
</dbReference>
<reference evidence="8 9" key="1">
    <citation type="submission" date="2019-04" db="EMBL/GenBank/DDBJ databases">
        <title>Chromosome genome assembly for Takifugu flavidus.</title>
        <authorList>
            <person name="Xiao S."/>
        </authorList>
    </citation>
    <scope>NUCLEOTIDE SEQUENCE [LARGE SCALE GENOMIC DNA]</scope>
    <source>
        <strain evidence="8">HTHZ2018</strain>
        <tissue evidence="8">Muscle</tissue>
    </source>
</reference>
<proteinExistence type="predicted"/>
<evidence type="ECO:0000256" key="3">
    <source>
        <dbReference type="ARBA" id="ARBA00022771"/>
    </source>
</evidence>
<dbReference type="Proteomes" id="UP000324091">
    <property type="component" value="Chromosome 3"/>
</dbReference>
<keyword evidence="4" id="KW-0862">Zinc</keyword>
<keyword evidence="3" id="KW-0863">Zinc-finger</keyword>
<keyword evidence="6" id="KW-1133">Transmembrane helix</keyword>
<evidence type="ECO:0000313" key="8">
    <source>
        <dbReference type="EMBL" id="TWW63592.1"/>
    </source>
</evidence>
<evidence type="ECO:0000256" key="4">
    <source>
        <dbReference type="ARBA" id="ARBA00022833"/>
    </source>
</evidence>
<feature type="domain" description="Matrin-type" evidence="7">
    <location>
        <begin position="23"/>
        <end position="54"/>
    </location>
</feature>
<feature type="transmembrane region" description="Helical" evidence="6">
    <location>
        <begin position="12"/>
        <end position="32"/>
    </location>
</feature>
<protein>
    <submittedName>
        <fullName evidence="8">Matrin-3</fullName>
    </submittedName>
</protein>
<feature type="non-terminal residue" evidence="8">
    <location>
        <position position="1"/>
    </location>
</feature>
<sequence length="73" mass="8707">FRLPEFKPNNPLGQEFVVPTSGFFCNLCLVFYRNKKTAREVHCSSRRHYDNLQKYYREIEQNSRQSSQSSISE</sequence>
<dbReference type="SMART" id="SM00451">
    <property type="entry name" value="ZnF_U1"/>
    <property type="match status" value="1"/>
</dbReference>
<dbReference type="GO" id="GO:0003676">
    <property type="term" value="F:nucleic acid binding"/>
    <property type="evidence" value="ECO:0007669"/>
    <property type="project" value="InterPro"/>
</dbReference>
<dbReference type="Gene3D" id="3.30.160.60">
    <property type="entry name" value="Classic Zinc Finger"/>
    <property type="match status" value="1"/>
</dbReference>
<dbReference type="InterPro" id="IPR003604">
    <property type="entry name" value="Matrin/U1-like-C_Znf_C2H2"/>
</dbReference>
<evidence type="ECO:0000256" key="1">
    <source>
        <dbReference type="ARBA" id="ARBA00004123"/>
    </source>
</evidence>
<evidence type="ECO:0000259" key="7">
    <source>
        <dbReference type="PROSITE" id="PS50171"/>
    </source>
</evidence>
<keyword evidence="5" id="KW-0539">Nucleus</keyword>
<dbReference type="GO" id="GO:0005634">
    <property type="term" value="C:nucleus"/>
    <property type="evidence" value="ECO:0007669"/>
    <property type="project" value="UniProtKB-SubCell"/>
</dbReference>
<dbReference type="PROSITE" id="PS50171">
    <property type="entry name" value="ZF_MATRIN"/>
    <property type="match status" value="1"/>
</dbReference>
<dbReference type="EMBL" id="RHFK02000016">
    <property type="protein sequence ID" value="TWW63592.1"/>
    <property type="molecule type" value="Genomic_DNA"/>
</dbReference>
<name>A0A5C6N803_9TELE</name>
<keyword evidence="6" id="KW-0472">Membrane</keyword>
<dbReference type="SUPFAM" id="SSF57667">
    <property type="entry name" value="beta-beta-alpha zinc fingers"/>
    <property type="match status" value="1"/>
</dbReference>
<comment type="subcellular location">
    <subcellularLocation>
        <location evidence="1">Nucleus</location>
    </subcellularLocation>
</comment>
<accession>A0A5C6N803</accession>
<dbReference type="PANTHER" id="PTHR15491:SF9">
    <property type="entry name" value="CIP1-INTERACTING ZINC FINGER PROTEIN"/>
    <property type="match status" value="1"/>
</dbReference>